<evidence type="ECO:0000259" key="1">
    <source>
        <dbReference type="Pfam" id="PF01965"/>
    </source>
</evidence>
<protein>
    <submittedName>
        <fullName evidence="2">Transcriptional regulator</fullName>
    </submittedName>
</protein>
<name>A0A6A6VGL0_9PLEO</name>
<dbReference type="InterPro" id="IPR002818">
    <property type="entry name" value="DJ-1/PfpI"/>
</dbReference>
<dbReference type="PANTHER" id="PTHR43130">
    <property type="entry name" value="ARAC-FAMILY TRANSCRIPTIONAL REGULATOR"/>
    <property type="match status" value="1"/>
</dbReference>
<sequence>MSPIFNVAVLLYKDADIIDFAGPTEIYTNRPATGERPFKTTTFSLDNPVSVGHGVLTLIPDASFQDVQANLNNFDILMVPGGMPDQILEMLKREEGKAITKLLNDFASLPPRKETGHRIIQSVCTGALVLAASGILKGRTVTTHHMAYDLMKQMADEAAGGESNTNVISKRWVDAGLTDAGVRIVNAGGVTSGIDTSLHITEMLVGKEAADWAAEVSEFEKRGQDEAWGSA</sequence>
<keyword evidence="3" id="KW-1185">Reference proteome</keyword>
<feature type="domain" description="DJ-1/PfpI" evidence="1">
    <location>
        <begin position="7"/>
        <end position="153"/>
    </location>
</feature>
<organism evidence="2 3">
    <name type="scientific">Sporormia fimetaria CBS 119925</name>
    <dbReference type="NCBI Taxonomy" id="1340428"/>
    <lineage>
        <taxon>Eukaryota</taxon>
        <taxon>Fungi</taxon>
        <taxon>Dikarya</taxon>
        <taxon>Ascomycota</taxon>
        <taxon>Pezizomycotina</taxon>
        <taxon>Dothideomycetes</taxon>
        <taxon>Pleosporomycetidae</taxon>
        <taxon>Pleosporales</taxon>
        <taxon>Sporormiaceae</taxon>
        <taxon>Sporormia</taxon>
    </lineage>
</organism>
<dbReference type="PANTHER" id="PTHR43130:SF3">
    <property type="entry name" value="HTH-TYPE TRANSCRIPTIONAL REGULATOR RV1931C"/>
    <property type="match status" value="1"/>
</dbReference>
<accession>A0A6A6VGL0</accession>
<evidence type="ECO:0000313" key="3">
    <source>
        <dbReference type="Proteomes" id="UP000799440"/>
    </source>
</evidence>
<dbReference type="OrthoDB" id="543156at2759"/>
<dbReference type="SUPFAM" id="SSF52317">
    <property type="entry name" value="Class I glutamine amidotransferase-like"/>
    <property type="match status" value="1"/>
</dbReference>
<dbReference type="EMBL" id="MU006570">
    <property type="protein sequence ID" value="KAF2748237.1"/>
    <property type="molecule type" value="Genomic_DNA"/>
</dbReference>
<reference evidence="2" key="1">
    <citation type="journal article" date="2020" name="Stud. Mycol.">
        <title>101 Dothideomycetes genomes: a test case for predicting lifestyles and emergence of pathogens.</title>
        <authorList>
            <person name="Haridas S."/>
            <person name="Albert R."/>
            <person name="Binder M."/>
            <person name="Bloem J."/>
            <person name="Labutti K."/>
            <person name="Salamov A."/>
            <person name="Andreopoulos B."/>
            <person name="Baker S."/>
            <person name="Barry K."/>
            <person name="Bills G."/>
            <person name="Bluhm B."/>
            <person name="Cannon C."/>
            <person name="Castanera R."/>
            <person name="Culley D."/>
            <person name="Daum C."/>
            <person name="Ezra D."/>
            <person name="Gonzalez J."/>
            <person name="Henrissat B."/>
            <person name="Kuo A."/>
            <person name="Liang C."/>
            <person name="Lipzen A."/>
            <person name="Lutzoni F."/>
            <person name="Magnuson J."/>
            <person name="Mondo S."/>
            <person name="Nolan M."/>
            <person name="Ohm R."/>
            <person name="Pangilinan J."/>
            <person name="Park H.-J."/>
            <person name="Ramirez L."/>
            <person name="Alfaro M."/>
            <person name="Sun H."/>
            <person name="Tritt A."/>
            <person name="Yoshinaga Y."/>
            <person name="Zwiers L.-H."/>
            <person name="Turgeon B."/>
            <person name="Goodwin S."/>
            <person name="Spatafora J."/>
            <person name="Crous P."/>
            <person name="Grigoriev I."/>
        </authorList>
    </citation>
    <scope>NUCLEOTIDE SEQUENCE</scope>
    <source>
        <strain evidence="2">CBS 119925</strain>
    </source>
</reference>
<dbReference type="InterPro" id="IPR029062">
    <property type="entry name" value="Class_I_gatase-like"/>
</dbReference>
<dbReference type="Pfam" id="PF01965">
    <property type="entry name" value="DJ-1_PfpI"/>
    <property type="match status" value="1"/>
</dbReference>
<dbReference type="InterPro" id="IPR052158">
    <property type="entry name" value="INH-QAR"/>
</dbReference>
<gene>
    <name evidence="2" type="ORF">M011DRAFT_422524</name>
</gene>
<dbReference type="Proteomes" id="UP000799440">
    <property type="component" value="Unassembled WGS sequence"/>
</dbReference>
<dbReference type="AlphaFoldDB" id="A0A6A6VGL0"/>
<dbReference type="Gene3D" id="3.40.50.880">
    <property type="match status" value="1"/>
</dbReference>
<proteinExistence type="predicted"/>
<evidence type="ECO:0000313" key="2">
    <source>
        <dbReference type="EMBL" id="KAF2748237.1"/>
    </source>
</evidence>